<dbReference type="PANTHER" id="PTHR31104">
    <property type="entry name" value="PEPTIDE-N4-(N-ACETYL-BETA-GLUCOSAMINYL)ASPARAGINE AMIDASE A PROTEIN"/>
    <property type="match status" value="1"/>
</dbReference>
<dbReference type="Pfam" id="PF12222">
    <property type="entry name" value="PNGaseA"/>
    <property type="match status" value="1"/>
</dbReference>
<feature type="chain" id="PRO_5002482733" description="Peptide N-acetyl-beta-D-glucosaminyl asparaginase amidase A N-terminal domain-containing protein" evidence="1">
    <location>
        <begin position="21"/>
        <end position="648"/>
    </location>
</feature>
<evidence type="ECO:0000259" key="2">
    <source>
        <dbReference type="Pfam" id="PF12222"/>
    </source>
</evidence>
<gene>
    <name evidence="3" type="ORF">TD95_003948</name>
</gene>
<protein>
    <recommendedName>
        <fullName evidence="2">Peptide N-acetyl-beta-D-glucosaminyl asparaginase amidase A N-terminal domain-containing protein</fullName>
    </recommendedName>
</protein>
<dbReference type="InterPro" id="IPR021102">
    <property type="entry name" value="PNGase_A"/>
</dbReference>
<comment type="caution">
    <text evidence="3">The sequence shown here is derived from an EMBL/GenBank/DDBJ whole genome shotgun (WGS) entry which is preliminary data.</text>
</comment>
<dbReference type="EMBL" id="LAEV01001255">
    <property type="protein sequence ID" value="KKA28605.1"/>
    <property type="molecule type" value="Genomic_DNA"/>
</dbReference>
<name>A0A0F4ZEG2_9PEZI</name>
<dbReference type="OrthoDB" id="1612078at2759"/>
<dbReference type="AlphaFoldDB" id="A0A0F4ZEG2"/>
<evidence type="ECO:0000256" key="1">
    <source>
        <dbReference type="SAM" id="SignalP"/>
    </source>
</evidence>
<dbReference type="Pfam" id="PF25156">
    <property type="entry name" value="PNGase_A_C"/>
    <property type="match status" value="1"/>
</dbReference>
<keyword evidence="4" id="KW-1185">Reference proteome</keyword>
<feature type="domain" description="Peptide N-acetyl-beta-D-glucosaminyl asparaginase amidase A N-terminal" evidence="2">
    <location>
        <begin position="88"/>
        <end position="410"/>
    </location>
</feature>
<evidence type="ECO:0000313" key="4">
    <source>
        <dbReference type="Proteomes" id="UP000033483"/>
    </source>
</evidence>
<sequence length="648" mass="70214">MASLYHRLVLATAALPSVSALSSVALKAIADPILIAESEHSRFGTASFEAADSNLLQCYEVAPPVSGPSGAVIYPESSSFPTHPLPSSACQSTLMEYTFAYSYGKPFVGTYTPPSCDFDSVMMNFTVTSAGVQFDRLAVMYFGDIEVWRTSTAEPTSTGIIWTYLKDMTPYLSLWKKEQKLIFDLGNIVDSTYTGTFNTTLTATFFKSSNSSSSCSSPPADLILPISADKSSQNQSSAWNSPSAIASSQATLPTNVKRAVFAISANGQANEEFWWSNVLQSDIDTFGDTAGAYLGHSPWREVQLLIDGQLAGVDWPFPVIFTGGVSPTLHRPMVGLQAFDLLEQAIDITPWLPLLCDGKTHNYTLQVMGFDDLADGSSKLITPVNSYWVLTGKIFVWLDESGNQTTGSMAGVSVGAPNITYSHSFTTDPTTHNNETLNFDINVQRQLLIESTIKTSAGEEKVRWSQIMGYSNVGNITSFGNTQLTDMLTTGRDWSYREPVDGKTSVQETVLDYTYPLKVNSQYQSLANSAYTLNVDMYQGMGRNSTGRQTFPNGLEAFGVCQASTNPVAQLSTYRNGTGSLTRESSGAGFGASDMFQNMKLGSVQGDGSYLGLFERNVRTANDSTISDDVSVASFSKSERAGESQELL</sequence>
<accession>A0A0F4ZEG2</accession>
<organism evidence="3 4">
    <name type="scientific">Thielaviopsis punctulata</name>
    <dbReference type="NCBI Taxonomy" id="72032"/>
    <lineage>
        <taxon>Eukaryota</taxon>
        <taxon>Fungi</taxon>
        <taxon>Dikarya</taxon>
        <taxon>Ascomycota</taxon>
        <taxon>Pezizomycotina</taxon>
        <taxon>Sordariomycetes</taxon>
        <taxon>Hypocreomycetidae</taxon>
        <taxon>Microascales</taxon>
        <taxon>Ceratocystidaceae</taxon>
        <taxon>Thielaviopsis</taxon>
    </lineage>
</organism>
<proteinExistence type="predicted"/>
<reference evidence="3 4" key="1">
    <citation type="submission" date="2015-03" db="EMBL/GenBank/DDBJ databases">
        <authorList>
            <person name="Radwan O."/>
            <person name="Al-Naeli F.A."/>
            <person name="Rendon G.A."/>
            <person name="Fields C."/>
        </authorList>
    </citation>
    <scope>NUCLEOTIDE SEQUENCE [LARGE SCALE GENOMIC DNA]</scope>
    <source>
        <strain evidence="3">CR-DP1</strain>
    </source>
</reference>
<dbReference type="Proteomes" id="UP000033483">
    <property type="component" value="Unassembled WGS sequence"/>
</dbReference>
<evidence type="ECO:0000313" key="3">
    <source>
        <dbReference type="EMBL" id="KKA28605.1"/>
    </source>
</evidence>
<keyword evidence="1" id="KW-0732">Signal</keyword>
<dbReference type="InterPro" id="IPR056948">
    <property type="entry name" value="PNGaseA_N"/>
</dbReference>
<feature type="signal peptide" evidence="1">
    <location>
        <begin position="1"/>
        <end position="20"/>
    </location>
</feature>